<dbReference type="AlphaFoldDB" id="A0A1N6HXQ3"/>
<evidence type="ECO:0000256" key="2">
    <source>
        <dbReference type="ARBA" id="ARBA00023136"/>
    </source>
</evidence>
<evidence type="ECO:0000313" key="5">
    <source>
        <dbReference type="Proteomes" id="UP000184693"/>
    </source>
</evidence>
<name>A0A1N6HXQ3_9BURK</name>
<evidence type="ECO:0000259" key="3">
    <source>
        <dbReference type="Pfam" id="PF04355"/>
    </source>
</evidence>
<accession>A0A1N6HXQ3</accession>
<dbReference type="InterPro" id="IPR037873">
    <property type="entry name" value="BamE-like"/>
</dbReference>
<gene>
    <name evidence="4" type="ORF">SAMN05444168_3727</name>
</gene>
<keyword evidence="2" id="KW-0472">Membrane</keyword>
<dbReference type="Pfam" id="PF04355">
    <property type="entry name" value="BamE"/>
    <property type="match status" value="1"/>
</dbReference>
<sequence>MQQLWVTSFRFSLRPISRAAACSMRDANMKKQWNLALSITLLSLIAGCVADGPPKFPDSQSATQAGGTFVNLDNLRNVEPGLTKDQMFDLLGPPHFHEWFVGGHVWNYLFDFRQGGKIVTCQYQVRFDKQMKVSDTYWRDPSCADFLLTAGGTPAP</sequence>
<dbReference type="Gene3D" id="3.30.1450.10">
    <property type="match status" value="1"/>
</dbReference>
<keyword evidence="4" id="KW-0449">Lipoprotein</keyword>
<evidence type="ECO:0000313" key="4">
    <source>
        <dbReference type="EMBL" id="SIO24439.1"/>
    </source>
</evidence>
<dbReference type="Proteomes" id="UP000184693">
    <property type="component" value="Unassembled WGS sequence"/>
</dbReference>
<reference evidence="4 5" key="1">
    <citation type="submission" date="2016-11" db="EMBL/GenBank/DDBJ databases">
        <authorList>
            <person name="Jaros S."/>
            <person name="Januszkiewicz K."/>
            <person name="Wedrychowicz H."/>
        </authorList>
    </citation>
    <scope>NUCLEOTIDE SEQUENCE [LARGE SCALE GENOMIC DNA]</scope>
    <source>
        <strain evidence="4 5">GAS86</strain>
    </source>
</reference>
<dbReference type="EMBL" id="FSRM01000001">
    <property type="protein sequence ID" value="SIO24439.1"/>
    <property type="molecule type" value="Genomic_DNA"/>
</dbReference>
<keyword evidence="1" id="KW-0732">Signal</keyword>
<evidence type="ECO:0000256" key="1">
    <source>
        <dbReference type="ARBA" id="ARBA00022729"/>
    </source>
</evidence>
<organism evidence="4 5">
    <name type="scientific">Paraburkholderia phenazinium</name>
    <dbReference type="NCBI Taxonomy" id="60549"/>
    <lineage>
        <taxon>Bacteria</taxon>
        <taxon>Pseudomonadati</taxon>
        <taxon>Pseudomonadota</taxon>
        <taxon>Betaproteobacteria</taxon>
        <taxon>Burkholderiales</taxon>
        <taxon>Burkholderiaceae</taxon>
        <taxon>Paraburkholderia</taxon>
    </lineage>
</organism>
<dbReference type="GO" id="GO:0019867">
    <property type="term" value="C:outer membrane"/>
    <property type="evidence" value="ECO:0007669"/>
    <property type="project" value="InterPro"/>
</dbReference>
<dbReference type="InterPro" id="IPR007450">
    <property type="entry name" value="BamE_dom"/>
</dbReference>
<dbReference type="RefSeq" id="WP_254368871.1">
    <property type="nucleotide sequence ID" value="NZ_FSRM01000001.1"/>
</dbReference>
<proteinExistence type="predicted"/>
<feature type="domain" description="Outer membrane protein assembly factor BamE" evidence="3">
    <location>
        <begin position="67"/>
        <end position="135"/>
    </location>
</feature>
<protein>
    <submittedName>
        <fullName evidence="4">Outer membrane protein assembly factor BamE, lipoprotein component of the BamABCDE complex</fullName>
    </submittedName>
</protein>